<comment type="caution">
    <text evidence="7">The sequence shown here is derived from an EMBL/GenBank/DDBJ whole genome shotgun (WGS) entry which is preliminary data.</text>
</comment>
<dbReference type="RefSeq" id="WP_189455175.1">
    <property type="nucleotide sequence ID" value="NZ_BMYD01000002.1"/>
</dbReference>
<dbReference type="CDD" id="cd12914">
    <property type="entry name" value="PDC1_DGC_like"/>
    <property type="match status" value="1"/>
</dbReference>
<evidence type="ECO:0000256" key="2">
    <source>
        <dbReference type="ARBA" id="ARBA00012528"/>
    </source>
</evidence>
<dbReference type="EMBL" id="BMYD01000002">
    <property type="protein sequence ID" value="GHA79267.1"/>
    <property type="molecule type" value="Genomic_DNA"/>
</dbReference>
<keyword evidence="4" id="KW-0175">Coiled coil</keyword>
<dbReference type="SMART" id="SM00267">
    <property type="entry name" value="GGDEF"/>
    <property type="match status" value="1"/>
</dbReference>
<name>A0A918SYW3_9GAMM</name>
<keyword evidence="5" id="KW-1133">Transmembrane helix</keyword>
<reference evidence="7" key="2">
    <citation type="submission" date="2020-09" db="EMBL/GenBank/DDBJ databases">
        <authorList>
            <person name="Sun Q."/>
            <person name="Kim S."/>
        </authorList>
    </citation>
    <scope>NUCLEOTIDE SEQUENCE</scope>
    <source>
        <strain evidence="7">KCTC 23077</strain>
    </source>
</reference>
<keyword evidence="8" id="KW-1185">Reference proteome</keyword>
<dbReference type="EC" id="2.7.7.65" evidence="2"/>
<dbReference type="PANTHER" id="PTHR45138">
    <property type="entry name" value="REGULATORY COMPONENTS OF SENSORY TRANSDUCTION SYSTEM"/>
    <property type="match status" value="1"/>
</dbReference>
<dbReference type="InterPro" id="IPR043128">
    <property type="entry name" value="Rev_trsase/Diguanyl_cyclase"/>
</dbReference>
<proteinExistence type="predicted"/>
<dbReference type="AlphaFoldDB" id="A0A918SYW3"/>
<dbReference type="Pfam" id="PF00990">
    <property type="entry name" value="GGDEF"/>
    <property type="match status" value="1"/>
</dbReference>
<dbReference type="InterPro" id="IPR050469">
    <property type="entry name" value="Diguanylate_Cyclase"/>
</dbReference>
<evidence type="ECO:0000256" key="5">
    <source>
        <dbReference type="SAM" id="Phobius"/>
    </source>
</evidence>
<evidence type="ECO:0000313" key="7">
    <source>
        <dbReference type="EMBL" id="GHA79267.1"/>
    </source>
</evidence>
<dbReference type="Gene3D" id="3.30.70.270">
    <property type="match status" value="1"/>
</dbReference>
<dbReference type="InterPro" id="IPR000160">
    <property type="entry name" value="GGDEF_dom"/>
</dbReference>
<keyword evidence="5" id="KW-0472">Membrane</keyword>
<sequence length="576" mass="62208">MTASSDRTDPVHCTPLSAARTRLRSRFTRLIVGAVALPAVLLGALQLATEHRSEREHLRAQLRVTTRLAATSTDQFINAHAAGVALLADTAAAHRETPDLARLRARYPAFLTALTADADGMIVELQPPVRGDHRGQSVADRDYFRVPAVTGQPYVSNAFIGRADDKDPLVGVSAPMHVDGRFVGIVEGSIRIDRFTTLRSAVLRERGQEMLIVDRDGKVIHASEGLPFRFLQPLADAAFLADAELDDGVGPTRLHKSVLRNGGDAWAAMTQLRSGWRVVLFAPTQPLVADLQRRAITLAALVLFAVLGALLVARWQLGRLARATGAVLDAMRALATDGRAARWQPDDIPRELRPVADAIGELVLRFNATSAQLREALTRQSALADSLRRTVESHERDIAERTARLQAANTELERLSQTDALTGALNVRGFHAWVENHTRDGALTVSAAVIMLDLDHFKAYNDAYGHPAGDRVLRRVAAAAQAALRDSADRLARTGGEEFAVVLPGADLGTARAVAERMREAVQALSIPHEVAATGRLTISLGIVAAEAGELLDSVLQHADDALYRAKRGGRDRVTG</sequence>
<dbReference type="NCBIfam" id="TIGR00254">
    <property type="entry name" value="GGDEF"/>
    <property type="match status" value="1"/>
</dbReference>
<evidence type="ECO:0000259" key="6">
    <source>
        <dbReference type="PROSITE" id="PS50887"/>
    </source>
</evidence>
<dbReference type="CDD" id="cd01949">
    <property type="entry name" value="GGDEF"/>
    <property type="match status" value="1"/>
</dbReference>
<feature type="coiled-coil region" evidence="4">
    <location>
        <begin position="384"/>
        <end position="418"/>
    </location>
</feature>
<evidence type="ECO:0000256" key="4">
    <source>
        <dbReference type="SAM" id="Coils"/>
    </source>
</evidence>
<feature type="transmembrane region" description="Helical" evidence="5">
    <location>
        <begin position="30"/>
        <end position="49"/>
    </location>
</feature>
<keyword evidence="5" id="KW-0812">Transmembrane</keyword>
<reference evidence="7" key="1">
    <citation type="journal article" date="2014" name="Int. J. Syst. Evol. Microbiol.">
        <title>Complete genome sequence of Corynebacterium casei LMG S-19264T (=DSM 44701T), isolated from a smear-ripened cheese.</title>
        <authorList>
            <consortium name="US DOE Joint Genome Institute (JGI-PGF)"/>
            <person name="Walter F."/>
            <person name="Albersmeier A."/>
            <person name="Kalinowski J."/>
            <person name="Ruckert C."/>
        </authorList>
    </citation>
    <scope>NUCLEOTIDE SEQUENCE</scope>
    <source>
        <strain evidence="7">KCTC 23077</strain>
    </source>
</reference>
<protein>
    <recommendedName>
        <fullName evidence="2">diguanylate cyclase</fullName>
        <ecNumber evidence="2">2.7.7.65</ecNumber>
    </recommendedName>
</protein>
<evidence type="ECO:0000256" key="3">
    <source>
        <dbReference type="ARBA" id="ARBA00034247"/>
    </source>
</evidence>
<evidence type="ECO:0000313" key="8">
    <source>
        <dbReference type="Proteomes" id="UP000646426"/>
    </source>
</evidence>
<comment type="catalytic activity">
    <reaction evidence="3">
        <text>2 GTP = 3',3'-c-di-GMP + 2 diphosphate</text>
        <dbReference type="Rhea" id="RHEA:24898"/>
        <dbReference type="ChEBI" id="CHEBI:33019"/>
        <dbReference type="ChEBI" id="CHEBI:37565"/>
        <dbReference type="ChEBI" id="CHEBI:58805"/>
        <dbReference type="EC" id="2.7.7.65"/>
    </reaction>
</comment>
<dbReference type="GO" id="GO:0052621">
    <property type="term" value="F:diguanylate cyclase activity"/>
    <property type="evidence" value="ECO:0007669"/>
    <property type="project" value="UniProtKB-EC"/>
</dbReference>
<dbReference type="PANTHER" id="PTHR45138:SF9">
    <property type="entry name" value="DIGUANYLATE CYCLASE DGCM-RELATED"/>
    <property type="match status" value="1"/>
</dbReference>
<comment type="cofactor">
    <cofactor evidence="1">
        <name>Mg(2+)</name>
        <dbReference type="ChEBI" id="CHEBI:18420"/>
    </cofactor>
</comment>
<dbReference type="InterPro" id="IPR029787">
    <property type="entry name" value="Nucleotide_cyclase"/>
</dbReference>
<evidence type="ECO:0000256" key="1">
    <source>
        <dbReference type="ARBA" id="ARBA00001946"/>
    </source>
</evidence>
<organism evidence="7 8">
    <name type="scientific">Cognatilysobacter bugurensis</name>
    <dbReference type="NCBI Taxonomy" id="543356"/>
    <lineage>
        <taxon>Bacteria</taxon>
        <taxon>Pseudomonadati</taxon>
        <taxon>Pseudomonadota</taxon>
        <taxon>Gammaproteobacteria</taxon>
        <taxon>Lysobacterales</taxon>
        <taxon>Lysobacteraceae</taxon>
        <taxon>Cognatilysobacter</taxon>
    </lineage>
</organism>
<feature type="domain" description="GGDEF" evidence="6">
    <location>
        <begin position="445"/>
        <end position="576"/>
    </location>
</feature>
<dbReference type="SUPFAM" id="SSF55073">
    <property type="entry name" value="Nucleotide cyclase"/>
    <property type="match status" value="1"/>
</dbReference>
<gene>
    <name evidence="7" type="ORF">GCM10007067_15930</name>
</gene>
<dbReference type="Gene3D" id="3.30.450.20">
    <property type="entry name" value="PAS domain"/>
    <property type="match status" value="1"/>
</dbReference>
<dbReference type="PROSITE" id="PS50887">
    <property type="entry name" value="GGDEF"/>
    <property type="match status" value="1"/>
</dbReference>
<dbReference type="FunFam" id="3.30.70.270:FF:000001">
    <property type="entry name" value="Diguanylate cyclase domain protein"/>
    <property type="match status" value="1"/>
</dbReference>
<dbReference type="Proteomes" id="UP000646426">
    <property type="component" value="Unassembled WGS sequence"/>
</dbReference>
<feature type="transmembrane region" description="Helical" evidence="5">
    <location>
        <begin position="295"/>
        <end position="313"/>
    </location>
</feature>
<accession>A0A918SYW3</accession>